<dbReference type="GO" id="GO:0061630">
    <property type="term" value="F:ubiquitin protein ligase activity"/>
    <property type="evidence" value="ECO:0007669"/>
    <property type="project" value="TreeGrafter"/>
</dbReference>
<evidence type="ECO:0000256" key="1">
    <source>
        <dbReference type="ARBA" id="ARBA00022723"/>
    </source>
</evidence>
<name>A0A0L6VDV3_9BASI</name>
<dbReference type="Pfam" id="PF13639">
    <property type="entry name" value="zf-RING_2"/>
    <property type="match status" value="1"/>
</dbReference>
<keyword evidence="3" id="KW-0862">Zinc</keyword>
<feature type="transmembrane region" description="Helical" evidence="5">
    <location>
        <begin position="212"/>
        <end position="230"/>
    </location>
</feature>
<evidence type="ECO:0000259" key="7">
    <source>
        <dbReference type="PROSITE" id="PS50089"/>
    </source>
</evidence>
<evidence type="ECO:0000256" key="6">
    <source>
        <dbReference type="SAM" id="SignalP"/>
    </source>
</evidence>
<feature type="chain" id="PRO_5005568275" description="RING-type domain-containing protein" evidence="6">
    <location>
        <begin position="18"/>
        <end position="235"/>
    </location>
</feature>
<dbReference type="InterPro" id="IPR013083">
    <property type="entry name" value="Znf_RING/FYVE/PHD"/>
</dbReference>
<evidence type="ECO:0000313" key="8">
    <source>
        <dbReference type="EMBL" id="KNZ58923.1"/>
    </source>
</evidence>
<evidence type="ECO:0000256" key="5">
    <source>
        <dbReference type="SAM" id="Phobius"/>
    </source>
</evidence>
<gene>
    <name evidence="8" type="ORF">VP01_1832g1</name>
</gene>
<dbReference type="Gene3D" id="3.30.40.10">
    <property type="entry name" value="Zinc/RING finger domain, C3HC4 (zinc finger)"/>
    <property type="match status" value="1"/>
</dbReference>
<evidence type="ECO:0000256" key="3">
    <source>
        <dbReference type="ARBA" id="ARBA00022833"/>
    </source>
</evidence>
<keyword evidence="6" id="KW-0732">Signal</keyword>
<evidence type="ECO:0000313" key="9">
    <source>
        <dbReference type="Proteomes" id="UP000037035"/>
    </source>
</evidence>
<dbReference type="AlphaFoldDB" id="A0A0L6VDV3"/>
<keyword evidence="5" id="KW-0472">Membrane</keyword>
<accession>A0A0L6VDV3</accession>
<reference evidence="8 9" key="1">
    <citation type="submission" date="2015-08" db="EMBL/GenBank/DDBJ databases">
        <title>Next Generation Sequencing and Analysis of the Genome of Puccinia sorghi L Schw, the Causal Agent of Maize Common Rust.</title>
        <authorList>
            <person name="Rochi L."/>
            <person name="Burguener G."/>
            <person name="Darino M."/>
            <person name="Turjanski A."/>
            <person name="Kreff E."/>
            <person name="Dieguez M.J."/>
            <person name="Sacco F."/>
        </authorList>
    </citation>
    <scope>NUCLEOTIDE SEQUENCE [LARGE SCALE GENOMIC DNA]</scope>
    <source>
        <strain evidence="8 9">RO10H11247</strain>
    </source>
</reference>
<protein>
    <recommendedName>
        <fullName evidence="7">RING-type domain-containing protein</fullName>
    </recommendedName>
</protein>
<keyword evidence="1" id="KW-0479">Metal-binding</keyword>
<dbReference type="SMART" id="SM00184">
    <property type="entry name" value="RING"/>
    <property type="match status" value="1"/>
</dbReference>
<keyword evidence="9" id="KW-1185">Reference proteome</keyword>
<keyword evidence="2 4" id="KW-0863">Zinc-finger</keyword>
<organism evidence="8 9">
    <name type="scientific">Puccinia sorghi</name>
    <dbReference type="NCBI Taxonomy" id="27349"/>
    <lineage>
        <taxon>Eukaryota</taxon>
        <taxon>Fungi</taxon>
        <taxon>Dikarya</taxon>
        <taxon>Basidiomycota</taxon>
        <taxon>Pucciniomycotina</taxon>
        <taxon>Pucciniomycetes</taxon>
        <taxon>Pucciniales</taxon>
        <taxon>Pucciniaceae</taxon>
        <taxon>Puccinia</taxon>
    </lineage>
</organism>
<dbReference type="InterPro" id="IPR001841">
    <property type="entry name" value="Znf_RING"/>
</dbReference>
<comment type="caution">
    <text evidence="8">The sequence shown here is derived from an EMBL/GenBank/DDBJ whole genome shotgun (WGS) entry which is preliminary data.</text>
</comment>
<evidence type="ECO:0000256" key="2">
    <source>
        <dbReference type="ARBA" id="ARBA00022771"/>
    </source>
</evidence>
<evidence type="ECO:0000256" key="4">
    <source>
        <dbReference type="PROSITE-ProRule" id="PRU00175"/>
    </source>
</evidence>
<dbReference type="GO" id="GO:0008270">
    <property type="term" value="F:zinc ion binding"/>
    <property type="evidence" value="ECO:0007669"/>
    <property type="project" value="UniProtKB-KW"/>
</dbReference>
<dbReference type="SUPFAM" id="SSF57850">
    <property type="entry name" value="RING/U-box"/>
    <property type="match status" value="1"/>
</dbReference>
<keyword evidence="5" id="KW-1133">Transmembrane helix</keyword>
<proteinExistence type="predicted"/>
<dbReference type="PROSITE" id="PS50089">
    <property type="entry name" value="ZF_RING_2"/>
    <property type="match status" value="1"/>
</dbReference>
<feature type="domain" description="RING-type" evidence="7">
    <location>
        <begin position="132"/>
        <end position="181"/>
    </location>
</feature>
<dbReference type="PANTHER" id="PTHR45969">
    <property type="entry name" value="RING ZINC FINGER PROTEIN-RELATED"/>
    <property type="match status" value="1"/>
</dbReference>
<dbReference type="Proteomes" id="UP000037035">
    <property type="component" value="Unassembled WGS sequence"/>
</dbReference>
<dbReference type="VEuPathDB" id="FungiDB:VP01_1832g1"/>
<sequence length="235" mass="25868">MAMRLILNLLIIGKCLTMHPLEQSAALEIQPEAYDLRHAQEAHQIISIPEEPDRPISHSACPANYHVSSELNGDLESGFVAHDSPEELNADTSRKGLPSPREVSVEISPQAGRILEEPTDPHPEGSKSQNSCAICLEDFKPAEKEDVRRTSCGHTFHFNCLNTHIETQRHNGWEETCPMCRAALSKGAKRLSHLEVEVNTPEDSVGLCLCKFFVLVTITTLFVSLMIYGISGGSG</sequence>
<dbReference type="GO" id="GO:0016567">
    <property type="term" value="P:protein ubiquitination"/>
    <property type="evidence" value="ECO:0007669"/>
    <property type="project" value="TreeGrafter"/>
</dbReference>
<dbReference type="EMBL" id="LAVV01006651">
    <property type="protein sequence ID" value="KNZ58923.1"/>
    <property type="molecule type" value="Genomic_DNA"/>
</dbReference>
<dbReference type="PANTHER" id="PTHR45969:SF69">
    <property type="entry name" value="FINGER DOMAIN PROTEIN, PUTATIVE (AFU_ORTHOLOGUE AFUA_3G12190)-RELATED"/>
    <property type="match status" value="1"/>
</dbReference>
<keyword evidence="5" id="KW-0812">Transmembrane</keyword>
<feature type="signal peptide" evidence="6">
    <location>
        <begin position="1"/>
        <end position="17"/>
    </location>
</feature>
<dbReference type="OrthoDB" id="7759664at2759"/>